<sequence>MVLTYIMFGLLFWLGLYICNRDKYNKLFLTTGLSLLLAALGLGASLVLSVTDLLDQTQLFSALFLHVTFITWMIAALGATTEIEDETQKRVFQWNNMLVIDRIITIFPIFIYILISLKGRFLSWDYSFEWNWILFGAALLLFAVRLLIKELAAQGEAYLPDFLRSLDYSVIFTTIFSGQIALLIQLSSSWNSMTIFLLLISICISITFQVFVYPLRAILDSIAFFMFPKLREERAHLRMVEDVQTRLDDEAEPEEMDEEELYRHTRRALSQFGDLQRLAASPLTKLKLIDTRLHDRGADDDVVERAIELKSILLESIGYLKPRQDEDFGTSDEWRYYNALYFPYIVGIKPYSMRYSSDKLDASALEALAWFRTYVPERTYYNWQTAGAKLVALRLKEKSPASIIALDKKQSLNSK</sequence>
<dbReference type="OrthoDB" id="3280889at2"/>
<evidence type="ECO:0000256" key="1">
    <source>
        <dbReference type="SAM" id="Phobius"/>
    </source>
</evidence>
<feature type="transmembrane region" description="Helical" evidence="1">
    <location>
        <begin position="193"/>
        <end position="215"/>
    </location>
</feature>
<dbReference type="AlphaFoldDB" id="A0A559J0U7"/>
<dbReference type="RefSeq" id="WP_144989975.1">
    <property type="nucleotide sequence ID" value="NZ_VNJK01000001.1"/>
</dbReference>
<gene>
    <name evidence="2" type="ORF">FPZ44_10590</name>
</gene>
<evidence type="ECO:0000313" key="3">
    <source>
        <dbReference type="Proteomes" id="UP000318102"/>
    </source>
</evidence>
<feature type="transmembrane region" description="Helical" evidence="1">
    <location>
        <begin position="99"/>
        <end position="118"/>
    </location>
</feature>
<evidence type="ECO:0000313" key="2">
    <source>
        <dbReference type="EMBL" id="TVX93461.1"/>
    </source>
</evidence>
<keyword evidence="1" id="KW-0472">Membrane</keyword>
<name>A0A559J0U7_9BACL</name>
<feature type="transmembrane region" description="Helical" evidence="1">
    <location>
        <begin position="130"/>
        <end position="148"/>
    </location>
</feature>
<organism evidence="2 3">
    <name type="scientific">Paenibacillus agilis</name>
    <dbReference type="NCBI Taxonomy" id="3020863"/>
    <lineage>
        <taxon>Bacteria</taxon>
        <taxon>Bacillati</taxon>
        <taxon>Bacillota</taxon>
        <taxon>Bacilli</taxon>
        <taxon>Bacillales</taxon>
        <taxon>Paenibacillaceae</taxon>
        <taxon>Paenibacillus</taxon>
    </lineage>
</organism>
<feature type="transmembrane region" description="Helical" evidence="1">
    <location>
        <begin position="5"/>
        <end position="20"/>
    </location>
</feature>
<dbReference type="EMBL" id="VNJK01000001">
    <property type="protein sequence ID" value="TVX93461.1"/>
    <property type="molecule type" value="Genomic_DNA"/>
</dbReference>
<keyword evidence="1" id="KW-0812">Transmembrane</keyword>
<accession>A0A559J0U7</accession>
<comment type="caution">
    <text evidence="2">The sequence shown here is derived from an EMBL/GenBank/DDBJ whole genome shotgun (WGS) entry which is preliminary data.</text>
</comment>
<dbReference type="Proteomes" id="UP000318102">
    <property type="component" value="Unassembled WGS sequence"/>
</dbReference>
<feature type="transmembrane region" description="Helical" evidence="1">
    <location>
        <begin position="27"/>
        <end position="47"/>
    </location>
</feature>
<protein>
    <submittedName>
        <fullName evidence="2">Uncharacterized protein</fullName>
    </submittedName>
</protein>
<reference evidence="2 3" key="1">
    <citation type="submission" date="2019-07" db="EMBL/GenBank/DDBJ databases">
        <authorList>
            <person name="Kim J."/>
        </authorList>
    </citation>
    <scope>NUCLEOTIDE SEQUENCE [LARGE SCALE GENOMIC DNA]</scope>
    <source>
        <strain evidence="2 3">N4</strain>
    </source>
</reference>
<proteinExistence type="predicted"/>
<feature type="transmembrane region" description="Helical" evidence="1">
    <location>
        <begin position="59"/>
        <end position="79"/>
    </location>
</feature>
<feature type="transmembrane region" description="Helical" evidence="1">
    <location>
        <begin position="168"/>
        <end position="187"/>
    </location>
</feature>
<keyword evidence="3" id="KW-1185">Reference proteome</keyword>
<keyword evidence="1" id="KW-1133">Transmembrane helix</keyword>